<dbReference type="SUPFAM" id="SSF48264">
    <property type="entry name" value="Cytochrome P450"/>
    <property type="match status" value="1"/>
</dbReference>
<evidence type="ECO:0000313" key="4">
    <source>
        <dbReference type="Proteomes" id="UP000562352"/>
    </source>
</evidence>
<evidence type="ECO:0000256" key="2">
    <source>
        <dbReference type="RuleBase" id="RU000461"/>
    </source>
</evidence>
<name>A0A841D764_PLAVE</name>
<dbReference type="InterPro" id="IPR036396">
    <property type="entry name" value="Cyt_P450_sf"/>
</dbReference>
<gene>
    <name evidence="3" type="ORF">FHS22_005362</name>
</gene>
<proteinExistence type="inferred from homology"/>
<keyword evidence="2" id="KW-0479">Metal-binding</keyword>
<organism evidence="3 4">
    <name type="scientific">Planomonospora venezuelensis</name>
    <dbReference type="NCBI Taxonomy" id="1999"/>
    <lineage>
        <taxon>Bacteria</taxon>
        <taxon>Bacillati</taxon>
        <taxon>Actinomycetota</taxon>
        <taxon>Actinomycetes</taxon>
        <taxon>Streptosporangiales</taxon>
        <taxon>Streptosporangiaceae</taxon>
        <taxon>Planomonospora</taxon>
    </lineage>
</organism>
<comment type="caution">
    <text evidence="3">The sequence shown here is derived from an EMBL/GenBank/DDBJ whole genome shotgun (WGS) entry which is preliminary data.</text>
</comment>
<evidence type="ECO:0008006" key="5">
    <source>
        <dbReference type="Google" id="ProtNLM"/>
    </source>
</evidence>
<evidence type="ECO:0000256" key="1">
    <source>
        <dbReference type="ARBA" id="ARBA00010617"/>
    </source>
</evidence>
<dbReference type="Pfam" id="PF00067">
    <property type="entry name" value="p450"/>
    <property type="match status" value="1"/>
</dbReference>
<accession>A0A841D764</accession>
<dbReference type="Proteomes" id="UP000562352">
    <property type="component" value="Unassembled WGS sequence"/>
</dbReference>
<dbReference type="GO" id="GO:0005506">
    <property type="term" value="F:iron ion binding"/>
    <property type="evidence" value="ECO:0007669"/>
    <property type="project" value="InterPro"/>
</dbReference>
<dbReference type="InterPro" id="IPR017972">
    <property type="entry name" value="Cyt_P450_CS"/>
</dbReference>
<dbReference type="PANTHER" id="PTHR46696:SF6">
    <property type="entry name" value="P450, PUTATIVE (EUROFUNG)-RELATED"/>
    <property type="match status" value="1"/>
</dbReference>
<dbReference type="AlphaFoldDB" id="A0A841D764"/>
<dbReference type="Gene3D" id="1.10.630.10">
    <property type="entry name" value="Cytochrome P450"/>
    <property type="match status" value="1"/>
</dbReference>
<dbReference type="GO" id="GO:0020037">
    <property type="term" value="F:heme binding"/>
    <property type="evidence" value="ECO:0007669"/>
    <property type="project" value="InterPro"/>
</dbReference>
<dbReference type="InterPro" id="IPR002397">
    <property type="entry name" value="Cyt_P450_B"/>
</dbReference>
<evidence type="ECO:0000313" key="3">
    <source>
        <dbReference type="EMBL" id="MBB5966071.1"/>
    </source>
</evidence>
<sequence length="401" mass="43230">MDRLHAFYRDPYPVYAAARQAPGLTFVPELDAWLVARHADVLQVLSRPEDFSSADALRPDVVPGGAALAELARGIGGGRIVLSADGPEHRRLRRPLNRGLSPARVSAALPFIAGRAEALVGAFADAGEVEWMAAYARPLPAEVIGHLLGLDPDDVPEAIGGAGHAEELLFRPLDEEGQVAAARRVAALQHLLDGYARSRKKEPRDDMTGEIVRALAPGDGDLAGEARGEVVSNLQNLLLAGHLTTTALLGTALLHLLRDRRQWELLCERPELIPAAVEEAARYDAPVQGFRRTVTRPLELSGTGLRAGDAVFVSYGSAGRDETVHADADRFDITRAPAARHLAFGHGPHGCPGSQLARHQVRITLELITRRLPGLRPADGEPVTMAPTMIHRSPERLPLVW</sequence>
<dbReference type="PROSITE" id="PS00086">
    <property type="entry name" value="CYTOCHROME_P450"/>
    <property type="match status" value="1"/>
</dbReference>
<keyword evidence="4" id="KW-1185">Reference proteome</keyword>
<keyword evidence="2" id="KW-0408">Iron</keyword>
<keyword evidence="2" id="KW-0503">Monooxygenase</keyword>
<dbReference type="InterPro" id="IPR001128">
    <property type="entry name" value="Cyt_P450"/>
</dbReference>
<keyword evidence="2" id="KW-0560">Oxidoreductase</keyword>
<dbReference type="RefSeq" id="WP_184945910.1">
    <property type="nucleotide sequence ID" value="NZ_BAAAWZ010000004.1"/>
</dbReference>
<dbReference type="EMBL" id="JACHJJ010000021">
    <property type="protein sequence ID" value="MBB5966071.1"/>
    <property type="molecule type" value="Genomic_DNA"/>
</dbReference>
<keyword evidence="2" id="KW-0349">Heme</keyword>
<dbReference type="PANTHER" id="PTHR46696">
    <property type="entry name" value="P450, PUTATIVE (EUROFUNG)-RELATED"/>
    <property type="match status" value="1"/>
</dbReference>
<dbReference type="GO" id="GO:0016705">
    <property type="term" value="F:oxidoreductase activity, acting on paired donors, with incorporation or reduction of molecular oxygen"/>
    <property type="evidence" value="ECO:0007669"/>
    <property type="project" value="InterPro"/>
</dbReference>
<dbReference type="PRINTS" id="PR00359">
    <property type="entry name" value="BP450"/>
</dbReference>
<reference evidence="3 4" key="1">
    <citation type="submission" date="2020-08" db="EMBL/GenBank/DDBJ databases">
        <title>Genomic Encyclopedia of Type Strains, Phase III (KMG-III): the genomes of soil and plant-associated and newly described type strains.</title>
        <authorList>
            <person name="Whitman W."/>
        </authorList>
    </citation>
    <scope>NUCLEOTIDE SEQUENCE [LARGE SCALE GENOMIC DNA]</scope>
    <source>
        <strain evidence="3 4">CECT 3303</strain>
    </source>
</reference>
<protein>
    <recommendedName>
        <fullName evidence="5">Cytochrome P450</fullName>
    </recommendedName>
</protein>
<comment type="similarity">
    <text evidence="1 2">Belongs to the cytochrome P450 family.</text>
</comment>
<dbReference type="GO" id="GO:0004497">
    <property type="term" value="F:monooxygenase activity"/>
    <property type="evidence" value="ECO:0007669"/>
    <property type="project" value="UniProtKB-KW"/>
</dbReference>